<protein>
    <submittedName>
        <fullName evidence="3">Outer membrane lipoprotein-sorting protein</fullName>
    </submittedName>
</protein>
<dbReference type="RefSeq" id="WP_395807787.1">
    <property type="nucleotide sequence ID" value="NZ_CP043494.1"/>
</dbReference>
<dbReference type="InterPro" id="IPR033399">
    <property type="entry name" value="TP_0789-like"/>
</dbReference>
<dbReference type="Proteomes" id="UP001611383">
    <property type="component" value="Chromosome"/>
</dbReference>
<keyword evidence="1" id="KW-0732">Signal</keyword>
<evidence type="ECO:0000256" key="1">
    <source>
        <dbReference type="SAM" id="SignalP"/>
    </source>
</evidence>
<dbReference type="CDD" id="cd16329">
    <property type="entry name" value="LolA_like"/>
    <property type="match status" value="1"/>
</dbReference>
<evidence type="ECO:0000313" key="4">
    <source>
        <dbReference type="Proteomes" id="UP001611383"/>
    </source>
</evidence>
<reference evidence="3 4" key="1">
    <citation type="submission" date="2019-08" db="EMBL/GenBank/DDBJ databases">
        <title>Archangium and Cystobacter genomes.</title>
        <authorList>
            <person name="Chen I.-C.K."/>
            <person name="Wielgoss S."/>
        </authorList>
    </citation>
    <scope>NUCLEOTIDE SEQUENCE [LARGE SCALE GENOMIC DNA]</scope>
    <source>
        <strain evidence="3 4">Cbm 6</strain>
    </source>
</reference>
<dbReference type="Gene3D" id="2.50.20.10">
    <property type="entry name" value="Lipoprotein localisation LolA/LolB/LppX"/>
    <property type="match status" value="1"/>
</dbReference>
<name>A0ABY9X2M2_9BACT</name>
<keyword evidence="3" id="KW-0449">Lipoprotein</keyword>
<sequence>MKPSARLPLLLLALLVSPALAAERAPGAKAPAGGGDSQMSVVDFVRRIDKRLSFTSDYKGVVRVRELRKDGTENAVEILVYRRDTTRDLLFMTTKPKIMAGSGYLRLGKNLWEYDPAVGQWTRSTLRANIAGTFTCESDFDRSRLSEDYDPKDEGEEVIDGTPYRKVLLTAKPGTEVSFPMLRIWVDPDLNIVKRIGYAPSGRVLRTDFIRSYQRLKDPVSGENVYHYKEVLEIEEEEGTQMLVRYDEVVLAPVDPHIFTKSWLESRSR</sequence>
<feature type="signal peptide" evidence="1">
    <location>
        <begin position="1"/>
        <end position="21"/>
    </location>
</feature>
<evidence type="ECO:0000313" key="3">
    <source>
        <dbReference type="EMBL" id="WNG49647.1"/>
    </source>
</evidence>
<dbReference type="EMBL" id="CP043494">
    <property type="protein sequence ID" value="WNG49647.1"/>
    <property type="molecule type" value="Genomic_DNA"/>
</dbReference>
<keyword evidence="4" id="KW-1185">Reference proteome</keyword>
<gene>
    <name evidence="3" type="ORF">F0U60_40165</name>
</gene>
<feature type="chain" id="PRO_5047392100" evidence="1">
    <location>
        <begin position="22"/>
        <end position="269"/>
    </location>
</feature>
<dbReference type="Pfam" id="PF17131">
    <property type="entry name" value="LolA_like"/>
    <property type="match status" value="1"/>
</dbReference>
<feature type="domain" description="Uncharacterized protein TP-0789" evidence="2">
    <location>
        <begin position="89"/>
        <end position="265"/>
    </location>
</feature>
<accession>A0ABY9X2M2</accession>
<proteinExistence type="predicted"/>
<organism evidence="3 4">
    <name type="scientific">Archangium minus</name>
    <dbReference type="NCBI Taxonomy" id="83450"/>
    <lineage>
        <taxon>Bacteria</taxon>
        <taxon>Pseudomonadati</taxon>
        <taxon>Myxococcota</taxon>
        <taxon>Myxococcia</taxon>
        <taxon>Myxococcales</taxon>
        <taxon>Cystobacterineae</taxon>
        <taxon>Archangiaceae</taxon>
        <taxon>Archangium</taxon>
    </lineage>
</organism>
<evidence type="ECO:0000259" key="2">
    <source>
        <dbReference type="Pfam" id="PF17131"/>
    </source>
</evidence>